<gene>
    <name evidence="1" type="ORF">MNBD_CHLOROFLEXI01-3976</name>
</gene>
<proteinExistence type="predicted"/>
<name>A0A3B0UK80_9ZZZZ</name>
<reference evidence="1" key="1">
    <citation type="submission" date="2018-06" db="EMBL/GenBank/DDBJ databases">
        <authorList>
            <person name="Zhirakovskaya E."/>
        </authorList>
    </citation>
    <scope>NUCLEOTIDE SEQUENCE</scope>
</reference>
<evidence type="ECO:0000313" key="1">
    <source>
        <dbReference type="EMBL" id="VAW31445.1"/>
    </source>
</evidence>
<dbReference type="AlphaFoldDB" id="A0A3B0UK80"/>
<protein>
    <submittedName>
        <fullName evidence="1">Uncharacterized protein</fullName>
    </submittedName>
</protein>
<sequence>MYEIDNRGRIRMKSNEELDEMRRRIQGTISQTKRDELRDKYGMQLERTDSNLPFEAENEWLDYLLEFEQKFENAKTITVRERIGNPPIMPLNELPLHALEDAVDSFLELLTQFGIAVDFLGDWDDIAAYTYLTGEFLEEEISDMQIKGMMSVFTPSTLEYDVQMWVENFVMEFFSQERDYFLPSFDKQPLFDMQGETITAVNFRQQIEAIWKLFPPTNHFSVEPITVQVEGEEGEITAVISWRNEDQETAAQVESFFRLQPSPYTGWDVVQTSLLQELHHFFEA</sequence>
<accession>A0A3B0UK80</accession>
<dbReference type="EMBL" id="UOEU01000220">
    <property type="protein sequence ID" value="VAW31445.1"/>
    <property type="molecule type" value="Genomic_DNA"/>
</dbReference>
<organism evidence="1">
    <name type="scientific">hydrothermal vent metagenome</name>
    <dbReference type="NCBI Taxonomy" id="652676"/>
    <lineage>
        <taxon>unclassified sequences</taxon>
        <taxon>metagenomes</taxon>
        <taxon>ecological metagenomes</taxon>
    </lineage>
</organism>